<reference evidence="1 2" key="1">
    <citation type="journal article" date="2013" name="Nature">
        <title>Anaerobic oxidation of methane coupled to nitrate reduction in a novel archaeal lineage.</title>
        <authorList>
            <person name="Haroon M.F."/>
            <person name="Hu S."/>
            <person name="Shi Y."/>
            <person name="Imelfort M."/>
            <person name="Keller J."/>
            <person name="Hugenholtz P."/>
            <person name="Yuan Z."/>
            <person name="Tyson G.W."/>
        </authorList>
    </citation>
    <scope>NUCLEOTIDE SEQUENCE [LARGE SCALE GENOMIC DNA]</scope>
    <source>
        <strain evidence="1 2">ANME-2d</strain>
    </source>
</reference>
<evidence type="ECO:0000313" key="1">
    <source>
        <dbReference type="EMBL" id="KCZ72926.1"/>
    </source>
</evidence>
<name>A0A062V1H7_9EURY</name>
<organism evidence="1 2">
    <name type="scientific">Candidatus Methanoperedens nitratireducens</name>
    <dbReference type="NCBI Taxonomy" id="1392998"/>
    <lineage>
        <taxon>Archaea</taxon>
        <taxon>Methanobacteriati</taxon>
        <taxon>Methanobacteriota</taxon>
        <taxon>Stenosarchaea group</taxon>
        <taxon>Methanomicrobia</taxon>
        <taxon>Methanosarcinales</taxon>
        <taxon>ANME-2 cluster</taxon>
        <taxon>Candidatus Methanoperedentaceae</taxon>
        <taxon>Candidatus Methanoperedens</taxon>
    </lineage>
</organism>
<dbReference type="Proteomes" id="UP000027153">
    <property type="component" value="Unassembled WGS sequence"/>
</dbReference>
<comment type="caution">
    <text evidence="1">The sequence shown here is derived from an EMBL/GenBank/DDBJ whole genome shotgun (WGS) entry which is preliminary data.</text>
</comment>
<dbReference type="OrthoDB" id="130530at2157"/>
<protein>
    <recommendedName>
        <fullName evidence="3">Ferritin-like domain-containing protein</fullName>
    </recommendedName>
</protein>
<accession>A0A062V1H7</accession>
<dbReference type="RefSeq" id="WP_048089928.1">
    <property type="nucleotide sequence ID" value="NZ_JMIY01000002.1"/>
</dbReference>
<evidence type="ECO:0000313" key="2">
    <source>
        <dbReference type="Proteomes" id="UP000027153"/>
    </source>
</evidence>
<dbReference type="AlphaFoldDB" id="A0A062V1H7"/>
<dbReference type="EMBL" id="JMIY01000002">
    <property type="protein sequence ID" value="KCZ72926.1"/>
    <property type="molecule type" value="Genomic_DNA"/>
</dbReference>
<keyword evidence="2" id="KW-1185">Reference proteome</keyword>
<evidence type="ECO:0008006" key="3">
    <source>
        <dbReference type="Google" id="ProtNLM"/>
    </source>
</evidence>
<dbReference type="InterPro" id="IPR009078">
    <property type="entry name" value="Ferritin-like_SF"/>
</dbReference>
<sequence length="384" mass="44887">MTFKPFEEEGTLIEDQFMNWNKMIVPPYDKNSVDAYTRTRVILMNGIENNSVLTSHAIARMIDNDEIKRQLALIRRVDSQQQQTVNWLTPANQSVVETTIGYEQLAVDLTANLARNEPDDYFRQVLDFALIEDFDHLFRYGCLMEILENKDPSSITQGRTEVKPGRPTEIEHRHPYDEMREHFNKDTASIKTKMNYHTIVSAEQQTELFYKSHGFMYGNDLARKLYAEIAEIEEQHVSQYELVGDPNETPLERMALIQLNEAYNYYCCAQTEPDERIRGIWEEFMSDEITHFIMCNELMQKFEKRDIGDILRADTIKPLIVLEPNKDYVNHVIDTQVDLQPYNMRFVRTDELPSDWPSFAFREEMNAGGVPSEDVVKRAEKIVA</sequence>
<dbReference type="SUPFAM" id="SSF47240">
    <property type="entry name" value="Ferritin-like"/>
    <property type="match status" value="1"/>
</dbReference>
<gene>
    <name evidence="1" type="ORF">ANME2D_01367</name>
</gene>
<proteinExistence type="predicted"/>
<dbReference type="PATRIC" id="fig|1392998.3.peg.946"/>